<feature type="transmembrane region" description="Helical" evidence="7">
    <location>
        <begin position="69"/>
        <end position="90"/>
    </location>
</feature>
<feature type="compositionally biased region" description="Low complexity" evidence="6">
    <location>
        <begin position="104"/>
        <end position="120"/>
    </location>
</feature>
<dbReference type="AlphaFoldDB" id="A0A9W7CHM6"/>
<dbReference type="GO" id="GO:0015297">
    <property type="term" value="F:antiporter activity"/>
    <property type="evidence" value="ECO:0007669"/>
    <property type="project" value="InterPro"/>
</dbReference>
<feature type="transmembrane region" description="Helical" evidence="7">
    <location>
        <begin position="262"/>
        <end position="283"/>
    </location>
</feature>
<dbReference type="InterPro" id="IPR002528">
    <property type="entry name" value="MATE_fam"/>
</dbReference>
<comment type="caution">
    <text evidence="8">The sequence shown here is derived from an EMBL/GenBank/DDBJ whole genome shotgun (WGS) entry which is preliminary data.</text>
</comment>
<feature type="transmembrane region" description="Helical" evidence="7">
    <location>
        <begin position="45"/>
        <end position="62"/>
    </location>
</feature>
<dbReference type="OrthoDB" id="199000at2759"/>
<evidence type="ECO:0000256" key="6">
    <source>
        <dbReference type="SAM" id="MobiDB-lite"/>
    </source>
</evidence>
<proteinExistence type="inferred from homology"/>
<evidence type="ECO:0000313" key="8">
    <source>
        <dbReference type="EMBL" id="GMI08823.1"/>
    </source>
</evidence>
<evidence type="ECO:0000256" key="4">
    <source>
        <dbReference type="ARBA" id="ARBA00022989"/>
    </source>
</evidence>
<evidence type="ECO:0000256" key="3">
    <source>
        <dbReference type="ARBA" id="ARBA00022692"/>
    </source>
</evidence>
<evidence type="ECO:0000256" key="2">
    <source>
        <dbReference type="ARBA" id="ARBA00010199"/>
    </source>
</evidence>
<dbReference type="PANTHER" id="PTHR42893">
    <property type="entry name" value="PROTEIN DETOXIFICATION 44, CHLOROPLASTIC-RELATED"/>
    <property type="match status" value="1"/>
</dbReference>
<dbReference type="Pfam" id="PF01554">
    <property type="entry name" value="MatE"/>
    <property type="match status" value="1"/>
</dbReference>
<dbReference type="InterPro" id="IPR044644">
    <property type="entry name" value="DinF-like"/>
</dbReference>
<sequence length="581" mass="61611">MPEQASSASGSRGVGSRLKSHAIDQAISDIYEGFELDYSHWTKQQFLSIFAVIGLAFTIMRLRNRIFGTATVTVAVATIIISSAFIHAFIPPLPRHTHTHLHLGPKQQPQPPESETSSSTSSTIINLALPTLATLSIDPLLSFTDTYFASYADTTITTTNALLVDNLASVSTAAPAVNFVLFLFNGVLGTSVVPSVVARERGEIEAKYKSQSQSQIIPPPPSTSAQLTLKLAFQSGVVLALTSLPLLYLLSPSQNLPQLLPILTVRALTLPFTFSLTTSLSILRGYLDTTTPFKVLTALGALNLLLSYALTHYFTNISGGLAVISATCFCEIVGSYVVYRKLVDTSILPPNYPLSPPPTSQSLLNSVVKRGTSSSFVRSFMLQSFILSSACVTSNFSENENAISSHQVACLIWFLSSFAVDAIGSAAQTLVAEEIGREGNPISKANVALELGVKAGGLLLVAATVFCYGFDGVAALTHNDAEVMEGVASVLPIVVLCQPLNGAVFVADGVLQGANEFDYEAKAMATSVAFAVTFIALAEGLGLDGTTLVHVWEGMAILQASRAITTLARIKGFGGIIKSCF</sequence>
<feature type="transmembrane region" description="Helical" evidence="7">
    <location>
        <begin position="176"/>
        <end position="198"/>
    </location>
</feature>
<evidence type="ECO:0000256" key="1">
    <source>
        <dbReference type="ARBA" id="ARBA00004141"/>
    </source>
</evidence>
<dbReference type="PANTHER" id="PTHR42893:SF46">
    <property type="entry name" value="PROTEIN DETOXIFICATION 44, CHLOROPLASTIC"/>
    <property type="match status" value="1"/>
</dbReference>
<dbReference type="Proteomes" id="UP001165122">
    <property type="component" value="Unassembled WGS sequence"/>
</dbReference>
<keyword evidence="4 7" id="KW-1133">Transmembrane helix</keyword>
<gene>
    <name evidence="8" type="ORF">TrLO_g10172</name>
</gene>
<organism evidence="8 9">
    <name type="scientific">Triparma laevis f. longispina</name>
    <dbReference type="NCBI Taxonomy" id="1714387"/>
    <lineage>
        <taxon>Eukaryota</taxon>
        <taxon>Sar</taxon>
        <taxon>Stramenopiles</taxon>
        <taxon>Ochrophyta</taxon>
        <taxon>Bolidophyceae</taxon>
        <taxon>Parmales</taxon>
        <taxon>Triparmaceae</taxon>
        <taxon>Triparma</taxon>
    </lineage>
</organism>
<feature type="region of interest" description="Disordered" evidence="6">
    <location>
        <begin position="100"/>
        <end position="120"/>
    </location>
</feature>
<keyword evidence="5 7" id="KW-0472">Membrane</keyword>
<accession>A0A9W7CHM6</accession>
<evidence type="ECO:0000313" key="9">
    <source>
        <dbReference type="Proteomes" id="UP001165122"/>
    </source>
</evidence>
<comment type="subcellular location">
    <subcellularLocation>
        <location evidence="1">Membrane</location>
        <topology evidence="1">Multi-pass membrane protein</topology>
    </subcellularLocation>
</comment>
<keyword evidence="9" id="KW-1185">Reference proteome</keyword>
<protein>
    <recommendedName>
        <fullName evidence="10">Protein DETOXIFICATION</fullName>
    </recommendedName>
</protein>
<feature type="transmembrane region" description="Helical" evidence="7">
    <location>
        <begin position="320"/>
        <end position="339"/>
    </location>
</feature>
<evidence type="ECO:0000256" key="5">
    <source>
        <dbReference type="ARBA" id="ARBA00023136"/>
    </source>
</evidence>
<feature type="transmembrane region" description="Helical" evidence="7">
    <location>
        <begin position="231"/>
        <end position="250"/>
    </location>
</feature>
<dbReference type="GO" id="GO:0042910">
    <property type="term" value="F:xenobiotic transmembrane transporter activity"/>
    <property type="evidence" value="ECO:0007669"/>
    <property type="project" value="InterPro"/>
</dbReference>
<comment type="similarity">
    <text evidence="2">Belongs to the multi antimicrobial extrusion (MATE) (TC 2.A.66.1) family.</text>
</comment>
<keyword evidence="3 7" id="KW-0812">Transmembrane</keyword>
<evidence type="ECO:0008006" key="10">
    <source>
        <dbReference type="Google" id="ProtNLM"/>
    </source>
</evidence>
<dbReference type="GO" id="GO:0016020">
    <property type="term" value="C:membrane"/>
    <property type="evidence" value="ECO:0007669"/>
    <property type="project" value="UniProtKB-SubCell"/>
</dbReference>
<evidence type="ECO:0000256" key="7">
    <source>
        <dbReference type="SAM" id="Phobius"/>
    </source>
</evidence>
<name>A0A9W7CHM6_9STRA</name>
<dbReference type="EMBL" id="BRXW01000130">
    <property type="protein sequence ID" value="GMI08823.1"/>
    <property type="molecule type" value="Genomic_DNA"/>
</dbReference>
<reference evidence="9" key="1">
    <citation type="journal article" date="2023" name="Commun. Biol.">
        <title>Genome analysis of Parmales, the sister group of diatoms, reveals the evolutionary specialization of diatoms from phago-mixotrophs to photoautotrophs.</title>
        <authorList>
            <person name="Ban H."/>
            <person name="Sato S."/>
            <person name="Yoshikawa S."/>
            <person name="Yamada K."/>
            <person name="Nakamura Y."/>
            <person name="Ichinomiya M."/>
            <person name="Sato N."/>
            <person name="Blanc-Mathieu R."/>
            <person name="Endo H."/>
            <person name="Kuwata A."/>
            <person name="Ogata H."/>
        </authorList>
    </citation>
    <scope>NUCLEOTIDE SEQUENCE [LARGE SCALE GENOMIC DNA]</scope>
    <source>
        <strain evidence="9">NIES 3700</strain>
    </source>
</reference>